<comment type="caution">
    <text evidence="17">The sequence shown here is derived from an EMBL/GenBank/DDBJ whole genome shotgun (WGS) entry which is preliminary data.</text>
</comment>
<dbReference type="GO" id="GO:0044206">
    <property type="term" value="P:UMP salvage"/>
    <property type="evidence" value="ECO:0007669"/>
    <property type="project" value="UniProtKB-UniRule"/>
</dbReference>
<dbReference type="GO" id="GO:0006223">
    <property type="term" value="P:uracil salvage"/>
    <property type="evidence" value="ECO:0007669"/>
    <property type="project" value="InterPro"/>
</dbReference>
<dbReference type="InterPro" id="IPR005765">
    <property type="entry name" value="UPRT"/>
</dbReference>
<keyword evidence="6 15" id="KW-0808">Transferase</keyword>
<evidence type="ECO:0000256" key="9">
    <source>
        <dbReference type="ARBA" id="ARBA00023134"/>
    </source>
</evidence>
<dbReference type="PANTHER" id="PTHR32315:SF4">
    <property type="entry name" value="URACIL PHOSPHORIBOSYLTRANSFERASE, CHLOROPLASTIC"/>
    <property type="match status" value="1"/>
</dbReference>
<dbReference type="Proteomes" id="UP000460221">
    <property type="component" value="Unassembled WGS sequence"/>
</dbReference>
<evidence type="ECO:0000256" key="15">
    <source>
        <dbReference type="HAMAP-Rule" id="MF_01218"/>
    </source>
</evidence>
<feature type="binding site" evidence="15">
    <location>
        <position position="208"/>
    </location>
    <ligand>
        <name>5-phospho-alpha-D-ribose 1-diphosphate</name>
        <dbReference type="ChEBI" id="CHEBI:58017"/>
    </ligand>
</feature>
<feature type="binding site" evidence="15">
    <location>
        <position position="202"/>
    </location>
    <ligand>
        <name>uracil</name>
        <dbReference type="ChEBI" id="CHEBI:17568"/>
    </ligand>
</feature>
<dbReference type="PANTHER" id="PTHR32315">
    <property type="entry name" value="ADENINE PHOSPHORIBOSYLTRANSFERASE"/>
    <property type="match status" value="1"/>
</dbReference>
<comment type="activity regulation">
    <text evidence="15">Allosterically activated by GTP.</text>
</comment>
<evidence type="ECO:0000256" key="13">
    <source>
        <dbReference type="ARBA" id="ARBA00072146"/>
    </source>
</evidence>
<evidence type="ECO:0000256" key="7">
    <source>
        <dbReference type="ARBA" id="ARBA00022741"/>
    </source>
</evidence>
<evidence type="ECO:0000256" key="6">
    <source>
        <dbReference type="ARBA" id="ARBA00022679"/>
    </source>
</evidence>
<comment type="similarity">
    <text evidence="2 15">Belongs to the UPRTase family.</text>
</comment>
<proteinExistence type="inferred from homology"/>
<organism evidence="17 18">
    <name type="scientific">Nakamurella alba</name>
    <dbReference type="NCBI Taxonomy" id="2665158"/>
    <lineage>
        <taxon>Bacteria</taxon>
        <taxon>Bacillati</taxon>
        <taxon>Actinomycetota</taxon>
        <taxon>Actinomycetes</taxon>
        <taxon>Nakamurellales</taxon>
        <taxon>Nakamurellaceae</taxon>
        <taxon>Nakamurella</taxon>
    </lineage>
</organism>
<dbReference type="InterPro" id="IPR029057">
    <property type="entry name" value="PRTase-like"/>
</dbReference>
<keyword evidence="7 15" id="KW-0547">Nucleotide-binding</keyword>
<dbReference type="NCBIfam" id="NF001097">
    <property type="entry name" value="PRK00129.1"/>
    <property type="match status" value="1"/>
</dbReference>
<evidence type="ECO:0000256" key="5">
    <source>
        <dbReference type="ARBA" id="ARBA00022676"/>
    </source>
</evidence>
<evidence type="ECO:0000256" key="4">
    <source>
        <dbReference type="ARBA" id="ARBA00022533"/>
    </source>
</evidence>
<dbReference type="Gene3D" id="3.40.50.2020">
    <property type="match status" value="1"/>
</dbReference>
<dbReference type="InterPro" id="IPR050054">
    <property type="entry name" value="UPRTase/APRTase"/>
</dbReference>
<dbReference type="Pfam" id="PF14681">
    <property type="entry name" value="UPRTase"/>
    <property type="match status" value="1"/>
</dbReference>
<dbReference type="RefSeq" id="WP_154768223.1">
    <property type="nucleotide sequence ID" value="NZ_WLYK01000002.1"/>
</dbReference>
<evidence type="ECO:0000313" key="17">
    <source>
        <dbReference type="EMBL" id="MTD14220.1"/>
    </source>
</evidence>
<keyword evidence="4 15" id="KW-0021">Allosteric enzyme</keyword>
<dbReference type="CDD" id="cd06223">
    <property type="entry name" value="PRTases_typeI"/>
    <property type="match status" value="1"/>
</dbReference>
<evidence type="ECO:0000256" key="2">
    <source>
        <dbReference type="ARBA" id="ARBA00009516"/>
    </source>
</evidence>
<evidence type="ECO:0000256" key="3">
    <source>
        <dbReference type="ARBA" id="ARBA00011894"/>
    </source>
</evidence>
<evidence type="ECO:0000256" key="14">
    <source>
        <dbReference type="ARBA" id="ARBA00079807"/>
    </source>
</evidence>
<dbReference type="GO" id="GO:0005737">
    <property type="term" value="C:cytoplasm"/>
    <property type="evidence" value="ECO:0007669"/>
    <property type="project" value="UniProtKB-ARBA"/>
</dbReference>
<dbReference type="InterPro" id="IPR034332">
    <property type="entry name" value="Upp_B"/>
</dbReference>
<keyword evidence="9 15" id="KW-0342">GTP-binding</keyword>
<keyword evidence="8 15" id="KW-0460">Magnesium</keyword>
<feature type="binding site" evidence="15">
    <location>
        <begin position="139"/>
        <end position="147"/>
    </location>
    <ligand>
        <name>5-phospho-alpha-D-ribose 1-diphosphate</name>
        <dbReference type="ChEBI" id="CHEBI:58017"/>
    </ligand>
</feature>
<dbReference type="NCBIfam" id="TIGR01091">
    <property type="entry name" value="upp"/>
    <property type="match status" value="1"/>
</dbReference>
<reference evidence="17 18" key="1">
    <citation type="submission" date="2019-11" db="EMBL/GenBank/DDBJ databases">
        <authorList>
            <person name="Jiang L.-Q."/>
        </authorList>
    </citation>
    <scope>NUCLEOTIDE SEQUENCE [LARGE SCALE GENOMIC DNA]</scope>
    <source>
        <strain evidence="17 18">YIM 132087</strain>
    </source>
</reference>
<sequence length="217" mass="23101">MPEPHAIPAGLDVTVVDHPLAAARLSTMRDARTDNATFRAALRELTLMLIYEASRNLAVERYPIHTPVARTTAFRLGNPPLLVPVLRAGLGMADQAHALIPESQMGFVGLARDEETLQPTPYMESLPETLAGRPVYVLDPMLATGGSMVHTIELLTARGATDVTAICTLAAPEGLVTLAEANLPLRVVTASVDERLNDSGYIVPGLGDAGDRQFGSV</sequence>
<evidence type="ECO:0000313" key="18">
    <source>
        <dbReference type="Proteomes" id="UP000460221"/>
    </source>
</evidence>
<name>A0A7K1FJH2_9ACTN</name>
<dbReference type="GO" id="GO:0004845">
    <property type="term" value="F:uracil phosphoribosyltransferase activity"/>
    <property type="evidence" value="ECO:0007669"/>
    <property type="project" value="UniProtKB-UniRule"/>
</dbReference>
<dbReference type="EC" id="2.4.2.9" evidence="3 15"/>
<comment type="function">
    <text evidence="12 15">Catalyzes the conversion of uracil and 5-phospho-alpha-D-ribose 1-diphosphate (PRPP) to UMP and diphosphate.</text>
</comment>
<evidence type="ECO:0000256" key="1">
    <source>
        <dbReference type="ARBA" id="ARBA00005180"/>
    </source>
</evidence>
<comment type="catalytic activity">
    <reaction evidence="11 15">
        <text>UMP + diphosphate = 5-phospho-alpha-D-ribose 1-diphosphate + uracil</text>
        <dbReference type="Rhea" id="RHEA:13017"/>
        <dbReference type="ChEBI" id="CHEBI:17568"/>
        <dbReference type="ChEBI" id="CHEBI:33019"/>
        <dbReference type="ChEBI" id="CHEBI:57865"/>
        <dbReference type="ChEBI" id="CHEBI:58017"/>
        <dbReference type="EC" id="2.4.2.9"/>
    </reaction>
</comment>
<evidence type="ECO:0000256" key="8">
    <source>
        <dbReference type="ARBA" id="ARBA00022842"/>
    </source>
</evidence>
<keyword evidence="18" id="KW-1185">Reference proteome</keyword>
<dbReference type="FunFam" id="3.40.50.2020:FF:000003">
    <property type="entry name" value="Uracil phosphoribosyltransferase"/>
    <property type="match status" value="1"/>
</dbReference>
<feature type="binding site" evidence="15">
    <location>
        <position position="112"/>
    </location>
    <ligand>
        <name>5-phospho-alpha-D-ribose 1-diphosphate</name>
        <dbReference type="ChEBI" id="CHEBI:58017"/>
    </ligand>
</feature>
<dbReference type="HAMAP" id="MF_01218_B">
    <property type="entry name" value="Upp_B"/>
    <property type="match status" value="1"/>
</dbReference>
<dbReference type="EMBL" id="WLYK01000002">
    <property type="protein sequence ID" value="MTD14220.1"/>
    <property type="molecule type" value="Genomic_DNA"/>
</dbReference>
<keyword evidence="5 15" id="KW-0328">Glycosyltransferase</keyword>
<accession>A0A7K1FJH2</accession>
<evidence type="ECO:0000256" key="11">
    <source>
        <dbReference type="ARBA" id="ARBA00052919"/>
    </source>
</evidence>
<gene>
    <name evidence="15" type="primary">upp</name>
    <name evidence="17" type="ORF">GIS00_09705</name>
</gene>
<comment type="pathway">
    <text evidence="1 15">Pyrimidine metabolism; UMP biosynthesis via salvage pathway; UMP from uracil: step 1/1.</text>
</comment>
<dbReference type="AlphaFoldDB" id="A0A7K1FJH2"/>
<dbReference type="SUPFAM" id="SSF53271">
    <property type="entry name" value="PRTase-like"/>
    <property type="match status" value="1"/>
</dbReference>
<dbReference type="GO" id="GO:0000287">
    <property type="term" value="F:magnesium ion binding"/>
    <property type="evidence" value="ECO:0007669"/>
    <property type="project" value="UniProtKB-UniRule"/>
</dbReference>
<comment type="cofactor">
    <cofactor evidence="15">
        <name>Mg(2+)</name>
        <dbReference type="ChEBI" id="CHEBI:18420"/>
    </cofactor>
    <text evidence="15">Binds 1 Mg(2+) ion per subunit. The magnesium is bound as Mg-PRPP.</text>
</comment>
<dbReference type="UniPathway" id="UPA00574">
    <property type="reaction ID" value="UER00636"/>
</dbReference>
<protein>
    <recommendedName>
        <fullName evidence="13 15">Uracil phosphoribosyltransferase</fullName>
        <ecNumber evidence="3 15">2.4.2.9</ecNumber>
    </recommendedName>
    <alternativeName>
        <fullName evidence="10 15">UMP pyrophosphorylase</fullName>
    </alternativeName>
    <alternativeName>
        <fullName evidence="14 15">UPRTase</fullName>
    </alternativeName>
</protein>
<evidence type="ECO:0000256" key="12">
    <source>
        <dbReference type="ARBA" id="ARBA00056901"/>
    </source>
</evidence>
<feature type="domain" description="Phosphoribosyltransferase" evidence="16">
    <location>
        <begin position="15"/>
        <end position="215"/>
    </location>
</feature>
<evidence type="ECO:0000256" key="10">
    <source>
        <dbReference type="ARBA" id="ARBA00031082"/>
    </source>
</evidence>
<feature type="binding site" evidence="15">
    <location>
        <position position="87"/>
    </location>
    <ligand>
        <name>5-phospho-alpha-D-ribose 1-diphosphate</name>
        <dbReference type="ChEBI" id="CHEBI:58017"/>
    </ligand>
</feature>
<feature type="binding site" evidence="15">
    <location>
        <begin position="207"/>
        <end position="209"/>
    </location>
    <ligand>
        <name>uracil</name>
        <dbReference type="ChEBI" id="CHEBI:17568"/>
    </ligand>
</feature>
<dbReference type="GO" id="GO:0005525">
    <property type="term" value="F:GTP binding"/>
    <property type="evidence" value="ECO:0007669"/>
    <property type="project" value="UniProtKB-KW"/>
</dbReference>
<evidence type="ECO:0000259" key="16">
    <source>
        <dbReference type="Pfam" id="PF14681"/>
    </source>
</evidence>
<dbReference type="InterPro" id="IPR000836">
    <property type="entry name" value="PRTase_dom"/>
</dbReference>